<dbReference type="InterPro" id="IPR005331">
    <property type="entry name" value="Sulfotransferase"/>
</dbReference>
<evidence type="ECO:0000256" key="6">
    <source>
        <dbReference type="ARBA" id="ARBA00023034"/>
    </source>
</evidence>
<keyword evidence="9" id="KW-0119">Carbohydrate metabolism</keyword>
<feature type="compositionally biased region" description="Basic and acidic residues" evidence="10">
    <location>
        <begin position="89"/>
        <end position="98"/>
    </location>
</feature>
<keyword evidence="13" id="KW-1185">Reference proteome</keyword>
<dbReference type="InterPro" id="IPR018011">
    <property type="entry name" value="Carb_sulfotrans_8-10"/>
</dbReference>
<dbReference type="Pfam" id="PF03567">
    <property type="entry name" value="Sulfotransfer_2"/>
    <property type="match status" value="1"/>
</dbReference>
<feature type="chain" id="PRO_5040495144" description="Carbohydrate sulfotransferase" evidence="11">
    <location>
        <begin position="30"/>
        <end position="395"/>
    </location>
</feature>
<accession>A0A9Q1BDT8</accession>
<evidence type="ECO:0000313" key="12">
    <source>
        <dbReference type="EMBL" id="KAJ8024096.1"/>
    </source>
</evidence>
<comment type="caution">
    <text evidence="12">The sequence shown here is derived from an EMBL/GenBank/DDBJ whole genome shotgun (WGS) entry which is preliminary data.</text>
</comment>
<organism evidence="12 13">
    <name type="scientific">Holothuria leucospilota</name>
    <name type="common">Black long sea cucumber</name>
    <name type="synonym">Mertensiothuria leucospilota</name>
    <dbReference type="NCBI Taxonomy" id="206669"/>
    <lineage>
        <taxon>Eukaryota</taxon>
        <taxon>Metazoa</taxon>
        <taxon>Echinodermata</taxon>
        <taxon>Eleutherozoa</taxon>
        <taxon>Echinozoa</taxon>
        <taxon>Holothuroidea</taxon>
        <taxon>Aspidochirotacea</taxon>
        <taxon>Aspidochirotida</taxon>
        <taxon>Holothuriidae</taxon>
        <taxon>Holothuria</taxon>
    </lineage>
</organism>
<evidence type="ECO:0000256" key="1">
    <source>
        <dbReference type="ARBA" id="ARBA00004323"/>
    </source>
</evidence>
<dbReference type="OrthoDB" id="2019940at2759"/>
<dbReference type="EMBL" id="JAIZAY010000019">
    <property type="protein sequence ID" value="KAJ8024096.1"/>
    <property type="molecule type" value="Genomic_DNA"/>
</dbReference>
<evidence type="ECO:0000256" key="2">
    <source>
        <dbReference type="ARBA" id="ARBA00006339"/>
    </source>
</evidence>
<keyword evidence="4" id="KW-0812">Transmembrane</keyword>
<evidence type="ECO:0000256" key="8">
    <source>
        <dbReference type="ARBA" id="ARBA00023180"/>
    </source>
</evidence>
<evidence type="ECO:0000256" key="9">
    <source>
        <dbReference type="RuleBase" id="RU364020"/>
    </source>
</evidence>
<evidence type="ECO:0000256" key="7">
    <source>
        <dbReference type="ARBA" id="ARBA00023136"/>
    </source>
</evidence>
<keyword evidence="8 9" id="KW-0325">Glycoprotein</keyword>
<keyword evidence="9" id="KW-0735">Signal-anchor</keyword>
<evidence type="ECO:0000256" key="4">
    <source>
        <dbReference type="ARBA" id="ARBA00022692"/>
    </source>
</evidence>
<gene>
    <name evidence="12" type="ORF">HOLleu_36726</name>
</gene>
<dbReference type="EC" id="2.8.2.-" evidence="9"/>
<keyword evidence="6 9" id="KW-0333">Golgi apparatus</keyword>
<dbReference type="Proteomes" id="UP001152320">
    <property type="component" value="Chromosome 19"/>
</dbReference>
<reference evidence="12" key="1">
    <citation type="submission" date="2021-10" db="EMBL/GenBank/DDBJ databases">
        <title>Tropical sea cucumber genome reveals ecological adaptation and Cuvierian tubules defense mechanism.</title>
        <authorList>
            <person name="Chen T."/>
        </authorList>
    </citation>
    <scope>NUCLEOTIDE SEQUENCE</scope>
    <source>
        <strain evidence="12">Nanhai2018</strain>
        <tissue evidence="12">Muscle</tissue>
    </source>
</reference>
<keyword evidence="11" id="KW-0732">Signal</keyword>
<dbReference type="GO" id="GO:0016051">
    <property type="term" value="P:carbohydrate biosynthetic process"/>
    <property type="evidence" value="ECO:0007669"/>
    <property type="project" value="InterPro"/>
</dbReference>
<evidence type="ECO:0000256" key="10">
    <source>
        <dbReference type="SAM" id="MobiDB-lite"/>
    </source>
</evidence>
<evidence type="ECO:0000256" key="11">
    <source>
        <dbReference type="SAM" id="SignalP"/>
    </source>
</evidence>
<feature type="region of interest" description="Disordered" evidence="10">
    <location>
        <begin position="78"/>
        <end position="108"/>
    </location>
</feature>
<evidence type="ECO:0000256" key="5">
    <source>
        <dbReference type="ARBA" id="ARBA00022989"/>
    </source>
</evidence>
<evidence type="ECO:0000313" key="13">
    <source>
        <dbReference type="Proteomes" id="UP001152320"/>
    </source>
</evidence>
<dbReference type="AlphaFoldDB" id="A0A9Q1BDT8"/>
<protein>
    <recommendedName>
        <fullName evidence="9">Carbohydrate sulfotransferase</fullName>
        <ecNumber evidence="9">2.8.2.-</ecNumber>
    </recommendedName>
</protein>
<dbReference type="GO" id="GO:0008146">
    <property type="term" value="F:sulfotransferase activity"/>
    <property type="evidence" value="ECO:0007669"/>
    <property type="project" value="InterPro"/>
</dbReference>
<dbReference type="PANTHER" id="PTHR12137:SF54">
    <property type="entry name" value="CARBOHYDRATE SULFOTRANSFERASE"/>
    <property type="match status" value="1"/>
</dbReference>
<evidence type="ECO:0000256" key="3">
    <source>
        <dbReference type="ARBA" id="ARBA00022679"/>
    </source>
</evidence>
<sequence length="395" mass="46570">MHLGRFRVKRTLLCLISTILLLSLVKIYLDPADDIPPGDFKRHLVLGRYGVPAAVDTDLRESGNVTIKAVGLKMVDKNAGGRTSNDLSDEQHMEDKQDSPSSSPTPQAKEELFISDLRKRSNVLIQQCITLRNELEHVKAVQEPPEGLIVDEKHHLLYCVVPKAACSSWKEFFFKIGGFAKDKSLRNMKRKRVLTYFHKLPEEKRKQIYSGLYKFLFVRHPFLRLLSAYKDKMEPNGSYERLHANSDVSTLYFWRDRLGIDIIRTFHGEKTALRMKQNRNEYKMTFLEFVRYLVEYPEHLSTQDRHWKPMHQLCYPCDIKYEFIANFETIETDSEFIRRLVKAELPEKNKHATNSSNLDYAFSYYNTIPKHLKLRLYERYKYDFMLFGYNPKPFF</sequence>
<keyword evidence="3 9" id="KW-0808">Transferase</keyword>
<dbReference type="GO" id="GO:0000139">
    <property type="term" value="C:Golgi membrane"/>
    <property type="evidence" value="ECO:0007669"/>
    <property type="project" value="UniProtKB-SubCell"/>
</dbReference>
<keyword evidence="7" id="KW-0472">Membrane</keyword>
<feature type="signal peptide" evidence="11">
    <location>
        <begin position="1"/>
        <end position="29"/>
    </location>
</feature>
<proteinExistence type="inferred from homology"/>
<comment type="subcellular location">
    <subcellularLocation>
        <location evidence="1 9">Golgi apparatus membrane</location>
        <topology evidence="1 9">Single-pass type II membrane protein</topology>
    </subcellularLocation>
</comment>
<name>A0A9Q1BDT8_HOLLE</name>
<comment type="similarity">
    <text evidence="2 9">Belongs to the sulfotransferase 2 family.</text>
</comment>
<keyword evidence="5" id="KW-1133">Transmembrane helix</keyword>
<dbReference type="PANTHER" id="PTHR12137">
    <property type="entry name" value="CARBOHYDRATE SULFOTRANSFERASE"/>
    <property type="match status" value="1"/>
</dbReference>